<evidence type="ECO:0000313" key="9">
    <source>
        <dbReference type="Proteomes" id="UP001595821"/>
    </source>
</evidence>
<feature type="domain" description="HAMP" evidence="7">
    <location>
        <begin position="318"/>
        <end position="370"/>
    </location>
</feature>
<evidence type="ECO:0000259" key="6">
    <source>
        <dbReference type="PROSITE" id="PS50111"/>
    </source>
</evidence>
<feature type="compositionally biased region" description="Acidic residues" evidence="5">
    <location>
        <begin position="889"/>
        <end position="901"/>
    </location>
</feature>
<reference evidence="8 9" key="1">
    <citation type="journal article" date="2014" name="Int. J. Syst. Evol. Microbiol.">
        <title>Complete genome sequence of Corynebacterium casei LMG S-19264T (=DSM 44701T), isolated from a smear-ripened cheese.</title>
        <authorList>
            <consortium name="US DOE Joint Genome Institute (JGI-PGF)"/>
            <person name="Walter F."/>
            <person name="Albersmeier A."/>
            <person name="Kalinowski J."/>
            <person name="Ruckert C."/>
        </authorList>
    </citation>
    <scope>NUCLEOTIDE SEQUENCE [LARGE SCALE GENOMIC DNA]</scope>
    <source>
        <strain evidence="8 9">IBRC-M 10912</strain>
    </source>
</reference>
<dbReference type="PANTHER" id="PTHR32089">
    <property type="entry name" value="METHYL-ACCEPTING CHEMOTAXIS PROTEIN MCPB"/>
    <property type="match status" value="1"/>
</dbReference>
<organism evidence="8 9">
    <name type="scientific">Natribaculum luteum</name>
    <dbReference type="NCBI Taxonomy" id="1586232"/>
    <lineage>
        <taxon>Archaea</taxon>
        <taxon>Methanobacteriati</taxon>
        <taxon>Methanobacteriota</taxon>
        <taxon>Stenosarchaea group</taxon>
        <taxon>Halobacteria</taxon>
        <taxon>Halobacteriales</taxon>
        <taxon>Natrialbaceae</taxon>
        <taxon>Natribaculum</taxon>
    </lineage>
</organism>
<dbReference type="InterPro" id="IPR004090">
    <property type="entry name" value="Chemotax_Me-accpt_rcpt"/>
</dbReference>
<sequence length="956" mass="103522">MIALLVIGLSVGAIGYVGTDRVASEVQEQTQAEQAEFAEKEVRNVINFHERNFLVTEIIASSDQLSPPDGTQPTSDEVQEFLKNERNRHDATNHVHLVNVTAGEVVSSTSEGLIGTQFDQTQAPWSNELQTYENSDKLITEYPQVRFLGAYEDHEGTEVIAYAKPVPNQHGSYMVSQQFVVYTSDLSSYSEQMINDDGRVSYLVDPGSDRIIMDPSGESVFSEYGHSDLIDGQNGSKTIESPGETLVSSIAVSSGETYEDGEYLASYARIPGDQGWYVVVHTPKEEAFSFVYTVQEYGIYASVAGILLIVLIGGLVGRNTSRSIDRLKEKAQRMEEGDLDVTFETERVDSIGQLYQGFASMRDSLKEQIQEAQNAREEAEQARARTEQVNRQLEAKADEYSDVMRACGRGDLTARMNPDADNETMREIAEEFNAMIGEIEQTTEQLKAFATEVAIASEQVTASSEEVRSASEQVTRSVQEISDGAERQNESLQSVTHEMNGLSTTIEEIASSSNEVADIAERTAQAGQRGREAAQDAIDGMNEIEAESESAVEEIERLEEEMGQIDELLEFITEVAEQTNMLALNANIEAARSGNSGEGFSVVAGEVKELAEETKDAAEDIERRLERIKGQTDRTATEVQATSEHISEHTESVERAVEALDEIAEYADETNTGVQEISAASQQQAASTQEVVAMVDEAATISEQTTAESENVAAAAEEQTTALTEVSRSASDLTDQATQLSEALDRFDTDAGVISDAEPLSETTIDREPLVSEDDALADLTQGDDPETEPFETAADVDVGEELTYDQDTATVETSEASTATDDVEIDSPSTTLEESANEPVALGGSDDSSEPATPESDDEPVALGGGDEPAESAVTDVDDEPVALGEGSEQDEPATPESNDEPVALGGGDGPAEQTEIGTDADEEDVDEDAEDEDAEDEDDADEHAEDMFSFGDDR</sequence>
<proteinExistence type="inferred from homology"/>
<feature type="coiled-coil region" evidence="4">
    <location>
        <begin position="604"/>
        <end position="631"/>
    </location>
</feature>
<dbReference type="Gene3D" id="1.10.287.950">
    <property type="entry name" value="Methyl-accepting chemotaxis protein"/>
    <property type="match status" value="1"/>
</dbReference>
<dbReference type="GeneID" id="71855751"/>
<dbReference type="RefSeq" id="WP_246970657.1">
    <property type="nucleotide sequence ID" value="NZ_CP095397.1"/>
</dbReference>
<dbReference type="Pfam" id="PF00672">
    <property type="entry name" value="HAMP"/>
    <property type="match status" value="1"/>
</dbReference>
<dbReference type="SMART" id="SM00304">
    <property type="entry name" value="HAMP"/>
    <property type="match status" value="2"/>
</dbReference>
<feature type="coiled-coil region" evidence="4">
    <location>
        <begin position="541"/>
        <end position="575"/>
    </location>
</feature>
<dbReference type="SUPFAM" id="SSF158472">
    <property type="entry name" value="HAMP domain-like"/>
    <property type="match status" value="1"/>
</dbReference>
<dbReference type="Pfam" id="PF00015">
    <property type="entry name" value="MCPsignal"/>
    <property type="match status" value="1"/>
</dbReference>
<dbReference type="InterPro" id="IPR003660">
    <property type="entry name" value="HAMP_dom"/>
</dbReference>
<evidence type="ECO:0000256" key="5">
    <source>
        <dbReference type="SAM" id="MobiDB-lite"/>
    </source>
</evidence>
<dbReference type="PRINTS" id="PR00260">
    <property type="entry name" value="CHEMTRNSDUCR"/>
</dbReference>
<dbReference type="CDD" id="cd11386">
    <property type="entry name" value="MCP_signal"/>
    <property type="match status" value="1"/>
</dbReference>
<keyword evidence="4" id="KW-0175">Coiled coil</keyword>
<feature type="compositionally biased region" description="Acidic residues" evidence="5">
    <location>
        <begin position="920"/>
        <end position="946"/>
    </location>
</feature>
<dbReference type="InterPro" id="IPR004089">
    <property type="entry name" value="MCPsignal_dom"/>
</dbReference>
<dbReference type="PANTHER" id="PTHR32089:SF112">
    <property type="entry name" value="LYSOZYME-LIKE PROTEIN-RELATED"/>
    <property type="match status" value="1"/>
</dbReference>
<protein>
    <submittedName>
        <fullName evidence="8">Methyl-accepting chemotaxis protein</fullName>
    </submittedName>
</protein>
<feature type="region of interest" description="Disordered" evidence="5">
    <location>
        <begin position="755"/>
        <end position="956"/>
    </location>
</feature>
<dbReference type="GO" id="GO:0007165">
    <property type="term" value="P:signal transduction"/>
    <property type="evidence" value="ECO:0007669"/>
    <property type="project" value="UniProtKB-KW"/>
</dbReference>
<name>A0ABD5P4Y8_9EURY</name>
<dbReference type="PROSITE" id="PS50885">
    <property type="entry name" value="HAMP"/>
    <property type="match status" value="2"/>
</dbReference>
<dbReference type="AlphaFoldDB" id="A0ABD5P4Y8"/>
<dbReference type="SMART" id="SM00283">
    <property type="entry name" value="MA"/>
    <property type="match status" value="1"/>
</dbReference>
<dbReference type="EMBL" id="JBHSDJ010000132">
    <property type="protein sequence ID" value="MFC4249338.1"/>
    <property type="molecule type" value="Genomic_DNA"/>
</dbReference>
<dbReference type="SUPFAM" id="SSF58104">
    <property type="entry name" value="Methyl-accepting chemotaxis protein (MCP) signaling domain"/>
    <property type="match status" value="1"/>
</dbReference>
<evidence type="ECO:0000256" key="3">
    <source>
        <dbReference type="PROSITE-ProRule" id="PRU00284"/>
    </source>
</evidence>
<dbReference type="CDD" id="cd06225">
    <property type="entry name" value="HAMP"/>
    <property type="match status" value="1"/>
</dbReference>
<feature type="domain" description="HAMP" evidence="7">
    <location>
        <begin position="391"/>
        <end position="444"/>
    </location>
</feature>
<feature type="coiled-coil region" evidence="4">
    <location>
        <begin position="355"/>
        <end position="403"/>
    </location>
</feature>
<evidence type="ECO:0000256" key="4">
    <source>
        <dbReference type="SAM" id="Coils"/>
    </source>
</evidence>
<evidence type="ECO:0000256" key="2">
    <source>
        <dbReference type="ARBA" id="ARBA00029447"/>
    </source>
</evidence>
<dbReference type="PROSITE" id="PS50111">
    <property type="entry name" value="CHEMOTAXIS_TRANSDUC_2"/>
    <property type="match status" value="1"/>
</dbReference>
<feature type="domain" description="Methyl-accepting transducer" evidence="6">
    <location>
        <begin position="463"/>
        <end position="699"/>
    </location>
</feature>
<comment type="caution">
    <text evidence="8">The sequence shown here is derived from an EMBL/GenBank/DDBJ whole genome shotgun (WGS) entry which is preliminary data.</text>
</comment>
<evidence type="ECO:0000313" key="8">
    <source>
        <dbReference type="EMBL" id="MFC4249338.1"/>
    </source>
</evidence>
<dbReference type="Gene3D" id="6.10.250.1910">
    <property type="match status" value="1"/>
</dbReference>
<evidence type="ECO:0000256" key="1">
    <source>
        <dbReference type="ARBA" id="ARBA00023224"/>
    </source>
</evidence>
<dbReference type="Proteomes" id="UP001595821">
    <property type="component" value="Unassembled WGS sequence"/>
</dbReference>
<feature type="compositionally biased region" description="Acidic residues" evidence="5">
    <location>
        <begin position="771"/>
        <end position="790"/>
    </location>
</feature>
<accession>A0ABD5P4Y8</accession>
<keyword evidence="1 3" id="KW-0807">Transducer</keyword>
<comment type="similarity">
    <text evidence="2">Belongs to the methyl-accepting chemotaxis (MCP) protein family.</text>
</comment>
<evidence type="ECO:0000259" key="7">
    <source>
        <dbReference type="PROSITE" id="PS50885"/>
    </source>
</evidence>
<gene>
    <name evidence="8" type="ORF">ACFOZ7_20805</name>
</gene>
<feature type="compositionally biased region" description="Low complexity" evidence="5">
    <location>
        <begin position="809"/>
        <end position="821"/>
    </location>
</feature>